<evidence type="ECO:0000256" key="2">
    <source>
        <dbReference type="SAM" id="Phobius"/>
    </source>
</evidence>
<feature type="coiled-coil region" evidence="1">
    <location>
        <begin position="416"/>
        <end position="450"/>
    </location>
</feature>
<dbReference type="RefSeq" id="WP_119525054.1">
    <property type="nucleotide sequence ID" value="NZ_NRHC01000043.1"/>
</dbReference>
<reference evidence="3 4" key="1">
    <citation type="submission" date="2017-08" db="EMBL/GenBank/DDBJ databases">
        <title>Reclassification of Bisgaard taxon 37 and 44.</title>
        <authorList>
            <person name="Christensen H."/>
        </authorList>
    </citation>
    <scope>NUCLEOTIDE SEQUENCE [LARGE SCALE GENOMIC DNA]</scope>
    <source>
        <strain evidence="3 4">B96_3</strain>
    </source>
</reference>
<comment type="caution">
    <text evidence="3">The sequence shown here is derived from an EMBL/GenBank/DDBJ whole genome shotgun (WGS) entry which is preliminary data.</text>
</comment>
<keyword evidence="1" id="KW-0175">Coiled coil</keyword>
<keyword evidence="2" id="KW-1133">Transmembrane helix</keyword>
<protein>
    <submittedName>
        <fullName evidence="3">Uncharacterized protein</fullName>
    </submittedName>
</protein>
<feature type="coiled-coil region" evidence="1">
    <location>
        <begin position="308"/>
        <end position="363"/>
    </location>
</feature>
<evidence type="ECO:0000313" key="3">
    <source>
        <dbReference type="EMBL" id="RIY32885.1"/>
    </source>
</evidence>
<keyword evidence="4" id="KW-1185">Reference proteome</keyword>
<keyword evidence="2" id="KW-0472">Membrane</keyword>
<organism evidence="3 4">
    <name type="scientific">Psittacicella hinzii</name>
    <dbReference type="NCBI Taxonomy" id="2028575"/>
    <lineage>
        <taxon>Bacteria</taxon>
        <taxon>Pseudomonadati</taxon>
        <taxon>Pseudomonadota</taxon>
        <taxon>Gammaproteobacteria</taxon>
        <taxon>Pasteurellales</taxon>
        <taxon>Psittacicellaceae</taxon>
        <taxon>Psittacicella</taxon>
    </lineage>
</organism>
<sequence length="679" mass="76976">MSTSNIFRNFNWGFNVANQGHQILVDDDFRSFISNNANLEIKSNMDAPPQNNITKLLADPNRLASKGFLRVSVKLAPYATKQEPTSKIIEYKDVRYFLGIYQPTLQTEGDRPGNYGGSFIFTKPNIKLNNEVANDLILRQLYEFNNFLREKLVKEDNGKDRFTGNLSQLAGLPSEEFATKLEQLDSLFDRIKQTEIGVMADLSQSKLLNSWPAGKPLIVDASQDNNAIARALAVLVNSDLMFKFQEVYFVFDQAAFTDYVDGPRVPINVLTSTLVGETFVENKKKTIALGVSLNRLDQERKEEIKNLNANASQQIAERDSKINDLTEKNSTQSLNIQRLEQTKAELEALSKQNQNTIELQENKFASLNKNYRLILNKLAEVQIAAAEKQDIFAVQEAFTKLEAFVVDGKFNEKDLLNKLEQEHRSFEQSKKELEQAKYKLEQNISRFTAQNNFIQVLSDKNIIRSKTDPKLNDIENYIEEQSKGSAGIVDLILSFIIGVLITALAFLAYWFFFMDQGSSPKTTTSSTEQVSQVQEIKNLETPAVQKHTLDKNTVDEFKRNYADFEQNKEKLLAFSFPGDKEYNLTDFKARVNAVYNQLTKIKNSISSVAEDGLSMTPTSELVDDNQLLEIYSALHTLNDGSLFDRTKYMDPQGASSKTINQVKDQLESLERLLNTALSN</sequence>
<keyword evidence="2" id="KW-0812">Transmembrane</keyword>
<feature type="transmembrane region" description="Helical" evidence="2">
    <location>
        <begin position="491"/>
        <end position="512"/>
    </location>
</feature>
<evidence type="ECO:0000256" key="1">
    <source>
        <dbReference type="SAM" id="Coils"/>
    </source>
</evidence>
<dbReference type="EMBL" id="NRHC01000043">
    <property type="protein sequence ID" value="RIY32885.1"/>
    <property type="molecule type" value="Genomic_DNA"/>
</dbReference>
<dbReference type="AlphaFoldDB" id="A0A3A1Y5K1"/>
<dbReference type="Proteomes" id="UP000265691">
    <property type="component" value="Unassembled WGS sequence"/>
</dbReference>
<dbReference type="OrthoDB" id="5679263at2"/>
<accession>A0A3A1Y5K1</accession>
<proteinExistence type="predicted"/>
<name>A0A3A1Y5K1_9GAMM</name>
<gene>
    <name evidence="3" type="ORF">CKF54_04115</name>
</gene>
<evidence type="ECO:0000313" key="4">
    <source>
        <dbReference type="Proteomes" id="UP000265691"/>
    </source>
</evidence>